<name>A0A1H4CJ32_9SPHI</name>
<reference evidence="3 4" key="1">
    <citation type="submission" date="2016-10" db="EMBL/GenBank/DDBJ databases">
        <authorList>
            <person name="de Groot N.N."/>
        </authorList>
    </citation>
    <scope>NUCLEOTIDE SEQUENCE [LARGE SCALE GENOMIC DNA]</scope>
    <source>
        <strain evidence="3 4">DSM 19033</strain>
    </source>
</reference>
<evidence type="ECO:0000313" key="3">
    <source>
        <dbReference type="EMBL" id="SEA60441.1"/>
    </source>
</evidence>
<evidence type="ECO:0000313" key="4">
    <source>
        <dbReference type="Proteomes" id="UP000198850"/>
    </source>
</evidence>
<feature type="domain" description="DUF3298" evidence="1">
    <location>
        <begin position="185"/>
        <end position="257"/>
    </location>
</feature>
<proteinExistence type="predicted"/>
<dbReference type="Gene3D" id="3.30.565.40">
    <property type="entry name" value="Fervidobacterium nodosum Rt17-B1 like"/>
    <property type="match status" value="1"/>
</dbReference>
<dbReference type="Proteomes" id="UP000198850">
    <property type="component" value="Unassembled WGS sequence"/>
</dbReference>
<evidence type="ECO:0000259" key="1">
    <source>
        <dbReference type="Pfam" id="PF11738"/>
    </source>
</evidence>
<protein>
    <recommendedName>
        <fullName evidence="5">DUF3298 domain-containing protein</fullName>
    </recommendedName>
</protein>
<dbReference type="AlphaFoldDB" id="A0A1H4CJ32"/>
<dbReference type="RefSeq" id="WP_175470524.1">
    <property type="nucleotide sequence ID" value="NZ_FNRA01000004.1"/>
</dbReference>
<sequence length="273" mass="30718">MKKILIAFAVITSVYACTNQKKTDKVIDSAAAVATQADTDSLTYSYDSVKVYSKTPVSKNTLVTDTAEAVIIYPVFRDQTINKFLEERIIGLAGKQGIHKNYKELATTFIKEFDTYRAGNPGTQESWFAHIDLKMKANYPNYISVLVIYSDYKGGAHPNTLFTYLNYNPKTYQTITLDSLIRAEGMPKLRALGERIFRKDENLAPNASLSDGYFFAEGVFSLPETFTVTKEGIKFLYNPYEIKAYAAGITELTIPFSKIKDIMKESSILVNFK</sequence>
<evidence type="ECO:0008006" key="5">
    <source>
        <dbReference type="Google" id="ProtNLM"/>
    </source>
</evidence>
<feature type="domain" description="Deacetylase PdaC" evidence="2">
    <location>
        <begin position="64"/>
        <end position="160"/>
    </location>
</feature>
<dbReference type="InterPro" id="IPR037126">
    <property type="entry name" value="PdaC/RsiV-like_sf"/>
</dbReference>
<dbReference type="STRING" id="425514.SAMN05443550_10470"/>
<dbReference type="Pfam" id="PF13739">
    <property type="entry name" value="PdaC"/>
    <property type="match status" value="1"/>
</dbReference>
<dbReference type="Gene3D" id="3.90.640.20">
    <property type="entry name" value="Heat-shock cognate protein, ATPase"/>
    <property type="match status" value="1"/>
</dbReference>
<evidence type="ECO:0000259" key="2">
    <source>
        <dbReference type="Pfam" id="PF13739"/>
    </source>
</evidence>
<dbReference type="EMBL" id="FNRA01000004">
    <property type="protein sequence ID" value="SEA60441.1"/>
    <property type="molecule type" value="Genomic_DNA"/>
</dbReference>
<accession>A0A1H4CJ32</accession>
<gene>
    <name evidence="3" type="ORF">SAMN05443550_10470</name>
</gene>
<keyword evidence="4" id="KW-1185">Reference proteome</keyword>
<dbReference type="InterPro" id="IPR025303">
    <property type="entry name" value="PdaC"/>
</dbReference>
<dbReference type="Pfam" id="PF11738">
    <property type="entry name" value="DUF3298"/>
    <property type="match status" value="1"/>
</dbReference>
<organism evidence="3 4">
    <name type="scientific">Pedobacter hartonius</name>
    <dbReference type="NCBI Taxonomy" id="425514"/>
    <lineage>
        <taxon>Bacteria</taxon>
        <taxon>Pseudomonadati</taxon>
        <taxon>Bacteroidota</taxon>
        <taxon>Sphingobacteriia</taxon>
        <taxon>Sphingobacteriales</taxon>
        <taxon>Sphingobacteriaceae</taxon>
        <taxon>Pedobacter</taxon>
    </lineage>
</organism>
<dbReference type="PROSITE" id="PS51257">
    <property type="entry name" value="PROKAR_LIPOPROTEIN"/>
    <property type="match status" value="1"/>
</dbReference>
<dbReference type="InterPro" id="IPR021729">
    <property type="entry name" value="DUF3298"/>
</dbReference>